<dbReference type="Proteomes" id="UP000827721">
    <property type="component" value="Unassembled WGS sequence"/>
</dbReference>
<name>A0ABQ8H2C8_9ROSI</name>
<feature type="region of interest" description="Disordered" evidence="1">
    <location>
        <begin position="34"/>
        <end position="82"/>
    </location>
</feature>
<evidence type="ECO:0000313" key="2">
    <source>
        <dbReference type="EMBL" id="KAH7544349.1"/>
    </source>
</evidence>
<accession>A0ABQ8H2C8</accession>
<evidence type="ECO:0000256" key="1">
    <source>
        <dbReference type="SAM" id="MobiDB-lite"/>
    </source>
</evidence>
<proteinExistence type="predicted"/>
<feature type="compositionally biased region" description="Low complexity" evidence="1">
    <location>
        <begin position="67"/>
        <end position="77"/>
    </location>
</feature>
<sequence>MVQTLEAIKGGGGSIKVGTTGTISSLMTRELDCSKSAPQTPRGHPVSVGGGSTSAKRLPRKSLDVASTSGSSSNNINCGIPETARKTKGYTKSTHRIPMLGSDNVALDRTPSRQKTDKKGSNIVEIVDIKKCGHPDRAWANPITSKLKKLGFSKLSNSLDSSRLKYSISFMMRAPTVPLVPISTGVCAAIFFESSVAMGLDLYMLFSFGFLVQGRLWKKNGGFRSSLGGEVALSLGHL</sequence>
<organism evidence="2 3">
    <name type="scientific">Xanthoceras sorbifolium</name>
    <dbReference type="NCBI Taxonomy" id="99658"/>
    <lineage>
        <taxon>Eukaryota</taxon>
        <taxon>Viridiplantae</taxon>
        <taxon>Streptophyta</taxon>
        <taxon>Embryophyta</taxon>
        <taxon>Tracheophyta</taxon>
        <taxon>Spermatophyta</taxon>
        <taxon>Magnoliopsida</taxon>
        <taxon>eudicotyledons</taxon>
        <taxon>Gunneridae</taxon>
        <taxon>Pentapetalae</taxon>
        <taxon>rosids</taxon>
        <taxon>malvids</taxon>
        <taxon>Sapindales</taxon>
        <taxon>Sapindaceae</taxon>
        <taxon>Xanthoceroideae</taxon>
        <taxon>Xanthoceras</taxon>
    </lineage>
</organism>
<dbReference type="EMBL" id="JAFEMO010000015">
    <property type="protein sequence ID" value="KAH7544349.1"/>
    <property type="molecule type" value="Genomic_DNA"/>
</dbReference>
<keyword evidence="3" id="KW-1185">Reference proteome</keyword>
<evidence type="ECO:0000313" key="3">
    <source>
        <dbReference type="Proteomes" id="UP000827721"/>
    </source>
</evidence>
<reference evidence="2 3" key="1">
    <citation type="submission" date="2021-02" db="EMBL/GenBank/DDBJ databases">
        <title>Plant Genome Project.</title>
        <authorList>
            <person name="Zhang R.-G."/>
        </authorList>
    </citation>
    <scope>NUCLEOTIDE SEQUENCE [LARGE SCALE GENOMIC DNA]</scope>
    <source>
        <tissue evidence="2">Leaves</tissue>
    </source>
</reference>
<dbReference type="PANTHER" id="PTHR36405">
    <property type="entry name" value="BNAA10G09140D PROTEIN"/>
    <property type="match status" value="1"/>
</dbReference>
<dbReference type="PANTHER" id="PTHR36405:SF1">
    <property type="entry name" value="OS07G0520600 PROTEIN"/>
    <property type="match status" value="1"/>
</dbReference>
<protein>
    <submittedName>
        <fullName evidence="2">Uncharacterized protein</fullName>
    </submittedName>
</protein>
<gene>
    <name evidence="2" type="ORF">JRO89_XS15G0152300</name>
</gene>
<comment type="caution">
    <text evidence="2">The sequence shown here is derived from an EMBL/GenBank/DDBJ whole genome shotgun (WGS) entry which is preliminary data.</text>
</comment>